<evidence type="ECO:0000313" key="7">
    <source>
        <dbReference type="EMBL" id="VUG18895.1"/>
    </source>
</evidence>
<dbReference type="PROSITE" id="PS50294">
    <property type="entry name" value="WD_REPEATS_REGION"/>
    <property type="match status" value="1"/>
</dbReference>
<sequence length="565" mass="63285">MASDPFFIDPSKKRKRKGRERSRVGDKFSHKKQRAGNRAASDVAPESSGEEEVDKVGGDIFEDESEENEEDVITDEDQAARVQQEEEEEKESAADKRRRLAKQYLEDLKQGASAEGGNGEFSFDAKDLDREIIESRLQKDVAEQKGSVYKQIGGRLQIAGARVTKRRVATVGLTSLAVRYPYLYTVSKDMELAKWDIKESGKKPRKVKYVRGGPRFAEIKKDASQNGHSDEILALAVSPNGQWVVTGGKDKRLVVWSGENLACQRAMLTSRRNGEVYGLAFRRNTEQLYAACGDLKVRTYNIGQQAQLETLYGHQDIVEDISALSQERCVTVGGRDRTAMLWKIPDETRLTFRGGDSIEKFQREVKKLRHEMQEAGQTAPRSDSSFHPFYVEGSIDCVSMIDDGHFVTGSDNGNISLWSLAKKKPIFIQRQAHGLQPSEIPQQASAEKDEAKAAQQIPAQNPYWITTIHAVPYSDVFVSGSWNGTLKVWKLSEGLRQFTLLAELPGAKGVVNRIDDYEDEKNSQIRIYAALSKEHRLGRWIKAPQGSRNAIYTAVIDLGQPEAAK</sequence>
<dbReference type="GO" id="GO:0032040">
    <property type="term" value="C:small-subunit processome"/>
    <property type="evidence" value="ECO:0007669"/>
    <property type="project" value="TreeGrafter"/>
</dbReference>
<dbReference type="PROSITE" id="PS50082">
    <property type="entry name" value="WD_REPEATS_2"/>
    <property type="match status" value="2"/>
</dbReference>
<comment type="subcellular location">
    <subcellularLocation>
        <location evidence="1">Nucleus</location>
    </subcellularLocation>
</comment>
<dbReference type="InterPro" id="IPR001680">
    <property type="entry name" value="WD40_rpt"/>
</dbReference>
<evidence type="ECO:0000256" key="6">
    <source>
        <dbReference type="SAM" id="MobiDB-lite"/>
    </source>
</evidence>
<dbReference type="FunFam" id="2.130.10.10:FF:000644">
    <property type="entry name" value="Rrp9p"/>
    <property type="match status" value="1"/>
</dbReference>
<keyword evidence="2 5" id="KW-0853">WD repeat</keyword>
<evidence type="ECO:0000256" key="2">
    <source>
        <dbReference type="ARBA" id="ARBA00022574"/>
    </source>
</evidence>
<feature type="region of interest" description="Disordered" evidence="6">
    <location>
        <begin position="1"/>
        <end position="96"/>
    </location>
</feature>
<dbReference type="SUPFAM" id="SSF50978">
    <property type="entry name" value="WD40 repeat-like"/>
    <property type="match status" value="1"/>
</dbReference>
<dbReference type="Pfam" id="PF00400">
    <property type="entry name" value="WD40"/>
    <property type="match status" value="4"/>
</dbReference>
<feature type="compositionally biased region" description="Acidic residues" evidence="6">
    <location>
        <begin position="60"/>
        <end position="77"/>
    </location>
</feature>
<evidence type="ECO:0000256" key="5">
    <source>
        <dbReference type="PROSITE-ProRule" id="PRU00221"/>
    </source>
</evidence>
<dbReference type="Gene3D" id="2.130.10.10">
    <property type="entry name" value="YVTN repeat-like/Quinoprotein amine dehydrogenase"/>
    <property type="match status" value="1"/>
</dbReference>
<dbReference type="InterPro" id="IPR015943">
    <property type="entry name" value="WD40/YVTN_repeat-like_dom_sf"/>
</dbReference>
<dbReference type="Proteomes" id="UP000478008">
    <property type="component" value="Unassembled WGS sequence"/>
</dbReference>
<protein>
    <submittedName>
        <fullName evidence="7">DEBR0S4_05138g1_1</fullName>
    </submittedName>
</protein>
<feature type="repeat" description="WD" evidence="5">
    <location>
        <begin position="311"/>
        <end position="352"/>
    </location>
</feature>
<dbReference type="EMBL" id="CABFWN010000004">
    <property type="protein sequence ID" value="VUG18895.1"/>
    <property type="molecule type" value="Genomic_DNA"/>
</dbReference>
<accession>A0A7D9CYK0</accession>
<evidence type="ECO:0000256" key="4">
    <source>
        <dbReference type="ARBA" id="ARBA00023242"/>
    </source>
</evidence>
<dbReference type="AlphaFoldDB" id="A0A7D9CYK0"/>
<dbReference type="InterPro" id="IPR036322">
    <property type="entry name" value="WD40_repeat_dom_sf"/>
</dbReference>
<keyword evidence="3" id="KW-0677">Repeat</keyword>
<gene>
    <name evidence="7" type="primary">RRP9</name>
    <name evidence="7" type="ORF">DEBR0S4_05138G</name>
</gene>
<evidence type="ECO:0000256" key="3">
    <source>
        <dbReference type="ARBA" id="ARBA00022737"/>
    </source>
</evidence>
<feature type="repeat" description="WD" evidence="5">
    <location>
        <begin position="225"/>
        <end position="257"/>
    </location>
</feature>
<evidence type="ECO:0000313" key="8">
    <source>
        <dbReference type="Proteomes" id="UP000478008"/>
    </source>
</evidence>
<dbReference type="InterPro" id="IPR039241">
    <property type="entry name" value="Rrp9-like"/>
</dbReference>
<keyword evidence="8" id="KW-1185">Reference proteome</keyword>
<organism evidence="7 8">
    <name type="scientific">Dekkera bruxellensis</name>
    <name type="common">Brettanomyces custersii</name>
    <dbReference type="NCBI Taxonomy" id="5007"/>
    <lineage>
        <taxon>Eukaryota</taxon>
        <taxon>Fungi</taxon>
        <taxon>Dikarya</taxon>
        <taxon>Ascomycota</taxon>
        <taxon>Saccharomycotina</taxon>
        <taxon>Pichiomycetes</taxon>
        <taxon>Pichiales</taxon>
        <taxon>Pichiaceae</taxon>
        <taxon>Brettanomyces</taxon>
    </lineage>
</organism>
<keyword evidence="4" id="KW-0539">Nucleus</keyword>
<evidence type="ECO:0000256" key="1">
    <source>
        <dbReference type="ARBA" id="ARBA00004123"/>
    </source>
</evidence>
<dbReference type="GO" id="GO:0034511">
    <property type="term" value="F:U3 snoRNA binding"/>
    <property type="evidence" value="ECO:0007669"/>
    <property type="project" value="InterPro"/>
</dbReference>
<dbReference type="SMART" id="SM00320">
    <property type="entry name" value="WD40"/>
    <property type="match status" value="5"/>
</dbReference>
<name>A0A7D9CYK0_DEKBR</name>
<dbReference type="PANTHER" id="PTHR19865:SF0">
    <property type="entry name" value="U3 SMALL NUCLEOLAR RNA-INTERACTING PROTEIN 2"/>
    <property type="match status" value="1"/>
</dbReference>
<reference evidence="7 8" key="1">
    <citation type="submission" date="2019-07" db="EMBL/GenBank/DDBJ databases">
        <authorList>
            <person name="Friedrich A."/>
            <person name="Schacherer J."/>
        </authorList>
    </citation>
    <scope>NUCLEOTIDE SEQUENCE [LARGE SCALE GENOMIC DNA]</scope>
</reference>
<dbReference type="PANTHER" id="PTHR19865">
    <property type="entry name" value="U3 SMALL NUCLEOLAR RNA INTERACTING PROTEIN 2"/>
    <property type="match status" value="1"/>
</dbReference>
<proteinExistence type="predicted"/>